<name>A0A7S3UFM9_9CHLO</name>
<evidence type="ECO:0000256" key="10">
    <source>
        <dbReference type="PROSITE-ProRule" id="PRU00221"/>
    </source>
</evidence>
<dbReference type="InterPro" id="IPR045162">
    <property type="entry name" value="Vps15-like"/>
</dbReference>
<keyword evidence="3 10" id="KW-0853">WD repeat</keyword>
<evidence type="ECO:0000256" key="7">
    <source>
        <dbReference type="ARBA" id="ARBA00022777"/>
    </source>
</evidence>
<dbReference type="InterPro" id="IPR000719">
    <property type="entry name" value="Prot_kinase_dom"/>
</dbReference>
<evidence type="ECO:0000256" key="8">
    <source>
        <dbReference type="ARBA" id="ARBA00022840"/>
    </source>
</evidence>
<dbReference type="InterPro" id="IPR011009">
    <property type="entry name" value="Kinase-like_dom_sf"/>
</dbReference>
<evidence type="ECO:0000256" key="4">
    <source>
        <dbReference type="ARBA" id="ARBA00022679"/>
    </source>
</evidence>
<dbReference type="GO" id="GO:0034271">
    <property type="term" value="C:phosphatidylinositol 3-kinase complex, class III, type I"/>
    <property type="evidence" value="ECO:0007669"/>
    <property type="project" value="TreeGrafter"/>
</dbReference>
<keyword evidence="4" id="KW-0808">Transferase</keyword>
<dbReference type="InterPro" id="IPR036322">
    <property type="entry name" value="WD40_repeat_dom_sf"/>
</dbReference>
<dbReference type="InterPro" id="IPR021133">
    <property type="entry name" value="HEAT_type_2"/>
</dbReference>
<sequence length="1261" mass="138931">MIRALADLHEVGVCHGDIKAENVLVTSWSWVFLADFAPYKPVVLPADNPADFNFYFSTGKVRSGRIVSRQRCYLAPERFVEAIPKDEELDRRKLTSDMDVFSMGCVIAELFLDGKTFLDYSAALSLRAGQLGVVDLLHGLDDGIRSLVTNMVQLNPRDRLSARECIQNFADSLFPGYFDPLFHNFAARMLRLAYDQRVEVVSGELPRLRKAMSAGSPTQNSRNTTKDPWLDSTVKERSVSVHEIRSLVCQYSQSQPITLSDQGCYLPRNDASIQMDTGEESCASVCNGRLPRAQIDFSIDRFEESKAMDFVLLNHEYPSSSGAKELVALPVEGGWAWHGEWVLDTIQDEADQSGFFTRVPAGEELSSRTEMHTCRDSSPVLFPESGGSRVWKRERRRLAKLGFIPSKQTLHQHGPPGKARSGREGITLVISLLCSFIRGSKSMDSKLNVLSLLAECSVDVDDNVRLQMVVPALLSMVADSAACVRAMAIKHLACVLDMVWTVTPSDARIFPEYILPALSMIPADPEELVRFQYASSLHIFADVSQRVLQYLQYLLQPLPKDGTLSPKSQEGRLDPGSSNVDYEQELATLRSSVLEVIQELILSESCTPCIRRGLIQGVGPLSQFFGKRGTNDNLLPLLITLLNDRDRQLREDFFENIWGIGHCIGRDAVGEFLLPCIEQAFSDPEDSVIYQALLCFGNLCAFQWLRRTHVLEMVRKISPLLASSNDFLRYASGRAVSAAASCLADPLGMLLPMLHPYLKHVPVDSISMEVLLHCLKPPQTLVPEHEDERHLAPRTAVLEVDAPLYKLPERGGVIDPDAKAGVLVRKGEREDVTEGVAAAIHTGMASAYPEYKPERPWRPCGILVANFEEHGHGVNSLAVAADFSYFVSASDDGTAKLWSTASVESDICFSSKATFGPCRGRAMSCALSESHSGQMYLSTSEGLVQIWDLQKSKEAPAECVRTNAGAVFQVLPFDNLLLYATQSGDVHAHDPRSGKEAWCMRGNPAGGLLKSLAVDSASALWLITGTLEGNFAVWDVRFQVEVHRWQHPSCCSIDKLSVVPSNQAFGRGRVYAAAGTNEVGRWDVATGKCDHVFQVNSSQGGEDHSRLPLALRPEADAASAIRDFGKKSLQTTPHLSPGFHAMLPFSDGTLLSGGTDCRIRLWDGSQPDKSYVVCGPQINEAGVRTGRDASGSTKYAPRTYNGVRILQELRKPDVSIGSMVEDAINTKHATHRDCIRDLAIVQAGRRLLLSGSRDGSIKCWV</sequence>
<reference evidence="12" key="1">
    <citation type="submission" date="2021-01" db="EMBL/GenBank/DDBJ databases">
        <authorList>
            <person name="Corre E."/>
            <person name="Pelletier E."/>
            <person name="Niang G."/>
            <person name="Scheremetjew M."/>
            <person name="Finn R."/>
            <person name="Kale V."/>
            <person name="Holt S."/>
            <person name="Cochrane G."/>
            <person name="Meng A."/>
            <person name="Brown T."/>
            <person name="Cohen L."/>
        </authorList>
    </citation>
    <scope>NUCLEOTIDE SEQUENCE</scope>
    <source>
        <strain evidence="12">CCMP1897</strain>
    </source>
</reference>
<dbReference type="InterPro" id="IPR008271">
    <property type="entry name" value="Ser/Thr_kinase_AS"/>
</dbReference>
<dbReference type="PANTHER" id="PTHR17583">
    <property type="entry name" value="PHOSPHOINOSITIDE 3-KINASE REGULATORY SUBUNIT 4"/>
    <property type="match status" value="1"/>
</dbReference>
<feature type="repeat" description="HEAT" evidence="9">
    <location>
        <begin position="634"/>
        <end position="672"/>
    </location>
</feature>
<keyword evidence="7" id="KW-0418">Kinase</keyword>
<evidence type="ECO:0000256" key="9">
    <source>
        <dbReference type="PROSITE-ProRule" id="PRU00103"/>
    </source>
</evidence>
<evidence type="ECO:0000256" key="1">
    <source>
        <dbReference type="ARBA" id="ARBA00012513"/>
    </source>
</evidence>
<proteinExistence type="predicted"/>
<dbReference type="PANTHER" id="PTHR17583:SF0">
    <property type="entry name" value="PHOSPHOINOSITIDE 3-KINASE REGULATORY SUBUNIT 4"/>
    <property type="match status" value="1"/>
</dbReference>
<dbReference type="Gene3D" id="1.25.10.10">
    <property type="entry name" value="Leucine-rich Repeat Variant"/>
    <property type="match status" value="2"/>
</dbReference>
<dbReference type="GO" id="GO:0045324">
    <property type="term" value="P:late endosome to vacuole transport"/>
    <property type="evidence" value="ECO:0007669"/>
    <property type="project" value="InterPro"/>
</dbReference>
<dbReference type="GO" id="GO:0004674">
    <property type="term" value="F:protein serine/threonine kinase activity"/>
    <property type="evidence" value="ECO:0007669"/>
    <property type="project" value="UniProtKB-KW"/>
</dbReference>
<organism evidence="12">
    <name type="scientific">Picocystis salinarum</name>
    <dbReference type="NCBI Taxonomy" id="88271"/>
    <lineage>
        <taxon>Eukaryota</taxon>
        <taxon>Viridiplantae</taxon>
        <taxon>Chlorophyta</taxon>
        <taxon>Picocystophyceae</taxon>
        <taxon>Picocystales</taxon>
        <taxon>Picocystaceae</taxon>
        <taxon>Picocystis</taxon>
    </lineage>
</organism>
<dbReference type="Gene3D" id="1.10.510.10">
    <property type="entry name" value="Transferase(Phosphotransferase) domain 1"/>
    <property type="match status" value="1"/>
</dbReference>
<evidence type="ECO:0000313" key="12">
    <source>
        <dbReference type="EMBL" id="CAE0612255.1"/>
    </source>
</evidence>
<feature type="repeat" description="WD" evidence="10">
    <location>
        <begin position="867"/>
        <end position="899"/>
    </location>
</feature>
<dbReference type="PROSITE" id="PS00108">
    <property type="entry name" value="PROTEIN_KINASE_ST"/>
    <property type="match status" value="1"/>
</dbReference>
<dbReference type="InterPro" id="IPR016024">
    <property type="entry name" value="ARM-type_fold"/>
</dbReference>
<feature type="repeat" description="WD" evidence="10">
    <location>
        <begin position="1228"/>
        <end position="1261"/>
    </location>
</feature>
<keyword evidence="8" id="KW-0067">ATP-binding</keyword>
<dbReference type="InterPro" id="IPR015943">
    <property type="entry name" value="WD40/YVTN_repeat-like_dom_sf"/>
</dbReference>
<dbReference type="PROSITE" id="PS50011">
    <property type="entry name" value="PROTEIN_KINASE_DOM"/>
    <property type="match status" value="1"/>
</dbReference>
<dbReference type="GO" id="GO:0005770">
    <property type="term" value="C:late endosome"/>
    <property type="evidence" value="ECO:0007669"/>
    <property type="project" value="TreeGrafter"/>
</dbReference>
<dbReference type="Pfam" id="PF00400">
    <property type="entry name" value="WD40"/>
    <property type="match status" value="3"/>
</dbReference>
<evidence type="ECO:0000259" key="11">
    <source>
        <dbReference type="PROSITE" id="PS50011"/>
    </source>
</evidence>
<keyword evidence="2" id="KW-0723">Serine/threonine-protein kinase</keyword>
<keyword evidence="6" id="KW-0547">Nucleotide-binding</keyword>
<dbReference type="SUPFAM" id="SSF48371">
    <property type="entry name" value="ARM repeat"/>
    <property type="match status" value="1"/>
</dbReference>
<dbReference type="EC" id="2.7.11.1" evidence="1"/>
<dbReference type="InterPro" id="IPR055231">
    <property type="entry name" value="2AA_helical"/>
</dbReference>
<accession>A0A7S3UFM9</accession>
<dbReference type="InterPro" id="IPR011989">
    <property type="entry name" value="ARM-like"/>
</dbReference>
<dbReference type="PROSITE" id="PS50077">
    <property type="entry name" value="HEAT_REPEAT"/>
    <property type="match status" value="1"/>
</dbReference>
<dbReference type="SMART" id="SM00320">
    <property type="entry name" value="WD40"/>
    <property type="match status" value="5"/>
</dbReference>
<evidence type="ECO:0000256" key="6">
    <source>
        <dbReference type="ARBA" id="ARBA00022741"/>
    </source>
</evidence>
<gene>
    <name evidence="12" type="ORF">PSAL00342_LOCUS6090</name>
</gene>
<evidence type="ECO:0000256" key="5">
    <source>
        <dbReference type="ARBA" id="ARBA00022737"/>
    </source>
</evidence>
<dbReference type="AlphaFoldDB" id="A0A7S3UFM9"/>
<dbReference type="GO" id="GO:0071561">
    <property type="term" value="C:nucleus-vacuole junction"/>
    <property type="evidence" value="ECO:0007669"/>
    <property type="project" value="TreeGrafter"/>
</dbReference>
<dbReference type="EMBL" id="HBIS01006716">
    <property type="protein sequence ID" value="CAE0612255.1"/>
    <property type="molecule type" value="Transcribed_RNA"/>
</dbReference>
<dbReference type="PROSITE" id="PS50082">
    <property type="entry name" value="WD_REPEATS_2"/>
    <property type="match status" value="2"/>
</dbReference>
<dbReference type="Pfam" id="PF22956">
    <property type="entry name" value="VPS15-like_hel"/>
    <property type="match status" value="1"/>
</dbReference>
<dbReference type="GO" id="GO:0005524">
    <property type="term" value="F:ATP binding"/>
    <property type="evidence" value="ECO:0007669"/>
    <property type="project" value="UniProtKB-KW"/>
</dbReference>
<dbReference type="GO" id="GO:0006623">
    <property type="term" value="P:protein targeting to vacuole"/>
    <property type="evidence" value="ECO:0007669"/>
    <property type="project" value="TreeGrafter"/>
</dbReference>
<dbReference type="InterPro" id="IPR001680">
    <property type="entry name" value="WD40_rpt"/>
</dbReference>
<dbReference type="PROSITE" id="PS50294">
    <property type="entry name" value="WD_REPEATS_REGION"/>
    <property type="match status" value="2"/>
</dbReference>
<dbReference type="SUPFAM" id="SSF50978">
    <property type="entry name" value="WD40 repeat-like"/>
    <property type="match status" value="1"/>
</dbReference>
<dbReference type="Gene3D" id="2.130.10.10">
    <property type="entry name" value="YVTN repeat-like/Quinoprotein amine dehydrogenase"/>
    <property type="match status" value="2"/>
</dbReference>
<dbReference type="Pfam" id="PF00069">
    <property type="entry name" value="Pkinase"/>
    <property type="match status" value="1"/>
</dbReference>
<evidence type="ECO:0000256" key="3">
    <source>
        <dbReference type="ARBA" id="ARBA00022574"/>
    </source>
</evidence>
<dbReference type="SUPFAM" id="SSF56112">
    <property type="entry name" value="Protein kinase-like (PK-like)"/>
    <property type="match status" value="1"/>
</dbReference>
<evidence type="ECO:0000256" key="2">
    <source>
        <dbReference type="ARBA" id="ARBA00022527"/>
    </source>
</evidence>
<feature type="domain" description="Protein kinase" evidence="11">
    <location>
        <begin position="1"/>
        <end position="174"/>
    </location>
</feature>
<dbReference type="GO" id="GO:0016236">
    <property type="term" value="P:macroautophagy"/>
    <property type="evidence" value="ECO:0007669"/>
    <property type="project" value="InterPro"/>
</dbReference>
<keyword evidence="5" id="KW-0677">Repeat</keyword>
<dbReference type="GO" id="GO:0034272">
    <property type="term" value="C:phosphatidylinositol 3-kinase complex, class III, type II"/>
    <property type="evidence" value="ECO:0007669"/>
    <property type="project" value="TreeGrafter"/>
</dbReference>
<protein>
    <recommendedName>
        <fullName evidence="1">non-specific serine/threonine protein kinase</fullName>
        <ecNumber evidence="1">2.7.11.1</ecNumber>
    </recommendedName>
</protein>